<comment type="caution">
    <text evidence="1">The sequence shown here is derived from an EMBL/GenBank/DDBJ whole genome shotgun (WGS) entry which is preliminary data.</text>
</comment>
<dbReference type="KEGG" id="egl:EGR_05093"/>
<organism evidence="1 3">
    <name type="scientific">Echinococcus granulosus</name>
    <name type="common">Hydatid tapeworm</name>
    <dbReference type="NCBI Taxonomy" id="6210"/>
    <lineage>
        <taxon>Eukaryota</taxon>
        <taxon>Metazoa</taxon>
        <taxon>Spiralia</taxon>
        <taxon>Lophotrochozoa</taxon>
        <taxon>Platyhelminthes</taxon>
        <taxon>Cestoda</taxon>
        <taxon>Eucestoda</taxon>
        <taxon>Cyclophyllidea</taxon>
        <taxon>Taeniidae</taxon>
        <taxon>Echinococcus</taxon>
        <taxon>Echinococcus granulosus group</taxon>
    </lineage>
</organism>
<dbReference type="GeneID" id="36340808"/>
<protein>
    <submittedName>
        <fullName evidence="1">Uncharacterized protein</fullName>
    </submittedName>
</protein>
<evidence type="ECO:0000313" key="3">
    <source>
        <dbReference type="Proteomes" id="UP000019149"/>
    </source>
</evidence>
<name>W6UFA2_ECHGR</name>
<keyword evidence="3" id="KW-1185">Reference proteome</keyword>
<evidence type="ECO:0000313" key="2">
    <source>
        <dbReference type="EMBL" id="EUB60102.1"/>
    </source>
</evidence>
<dbReference type="EMBL" id="APAU02000035">
    <property type="protein sequence ID" value="EUB60095.1"/>
    <property type="molecule type" value="Genomic_DNA"/>
</dbReference>
<dbReference type="EMBL" id="APAU02000035">
    <property type="protein sequence ID" value="EUB60102.1"/>
    <property type="molecule type" value="Genomic_DNA"/>
</dbReference>
<sequence length="59" mass="6616">MKRNDENLEILFPTNAKIQLQEQFYGIKIAIAFLCGFINATSEFSSRADESGSSDVQKT</sequence>
<proteinExistence type="predicted"/>
<evidence type="ECO:0000313" key="1">
    <source>
        <dbReference type="EMBL" id="EUB60095.1"/>
    </source>
</evidence>
<dbReference type="Proteomes" id="UP000019149">
    <property type="component" value="Unassembled WGS sequence"/>
</dbReference>
<reference evidence="1 3" key="1">
    <citation type="journal article" date="2013" name="Nat. Genet.">
        <title>The genome of the hydatid tapeworm Echinococcus granulosus.</title>
        <authorList>
            <person name="Zheng H."/>
            <person name="Zhang W."/>
            <person name="Zhang L."/>
            <person name="Zhang Z."/>
            <person name="Li J."/>
            <person name="Lu G."/>
            <person name="Zhu Y."/>
            <person name="Wang Y."/>
            <person name="Huang Y."/>
            <person name="Liu J."/>
            <person name="Kang H."/>
            <person name="Chen J."/>
            <person name="Wang L."/>
            <person name="Chen A."/>
            <person name="Yu S."/>
            <person name="Gao Z."/>
            <person name="Jin L."/>
            <person name="Gu W."/>
            <person name="Wang Z."/>
            <person name="Zhao L."/>
            <person name="Shi B."/>
            <person name="Wen H."/>
            <person name="Lin R."/>
            <person name="Jones M.K."/>
            <person name="Brejova B."/>
            <person name="Vinar T."/>
            <person name="Zhao G."/>
            <person name="McManus D.P."/>
            <person name="Chen Z."/>
            <person name="Zhou Y."/>
            <person name="Wang S."/>
        </authorList>
    </citation>
    <scope>NUCLEOTIDE SEQUENCE [LARGE SCALE GENOMIC DNA]</scope>
</reference>
<dbReference type="AlphaFoldDB" id="W6UFA2"/>
<gene>
    <name evidence="1" type="ORF">EGR_05093</name>
    <name evidence="2" type="ORF">EGR_05100</name>
</gene>
<dbReference type="CTD" id="36340808"/>
<dbReference type="RefSeq" id="XP_024351291.1">
    <property type="nucleotide sequence ID" value="XM_024494342.1"/>
</dbReference>
<accession>W6UFA2</accession>